<accession>A0A9Y6M1E4</accession>
<keyword evidence="9" id="KW-1185">Reference proteome</keyword>
<dbReference type="InterPro" id="IPR042635">
    <property type="entry name" value="MEGF10/SREC1/2-like"/>
</dbReference>
<feature type="transmembrane region" description="Helical" evidence="7">
    <location>
        <begin position="736"/>
        <end position="757"/>
    </location>
</feature>
<proteinExistence type="predicted"/>
<dbReference type="Proteomes" id="UP000695023">
    <property type="component" value="Unplaced"/>
</dbReference>
<dbReference type="PROSITE" id="PS00022">
    <property type="entry name" value="EGF_1"/>
    <property type="match status" value="6"/>
</dbReference>
<evidence type="ECO:0000313" key="9">
    <source>
        <dbReference type="Proteomes" id="UP000695023"/>
    </source>
</evidence>
<name>A0A9Y6M1E4_9CICH</name>
<dbReference type="PRINTS" id="PR00011">
    <property type="entry name" value="EGFLAMININ"/>
</dbReference>
<dbReference type="SMART" id="SM00180">
    <property type="entry name" value="EGF_Lam"/>
    <property type="match status" value="10"/>
</dbReference>
<feature type="domain" description="EGF-like" evidence="8">
    <location>
        <begin position="592"/>
        <end position="622"/>
    </location>
</feature>
<evidence type="ECO:0000256" key="1">
    <source>
        <dbReference type="ARBA" id="ARBA00022536"/>
    </source>
</evidence>
<keyword evidence="1 5" id="KW-0245">EGF-like domain</keyword>
<dbReference type="FunFam" id="2.170.300.10:FF:000002">
    <property type="entry name" value="Multiple epidermal growth factor-like domains 10"/>
    <property type="match status" value="3"/>
</dbReference>
<dbReference type="InterPro" id="IPR002049">
    <property type="entry name" value="LE_dom"/>
</dbReference>
<keyword evidence="7" id="KW-0812">Transmembrane</keyword>
<dbReference type="InterPro" id="IPR000742">
    <property type="entry name" value="EGF"/>
</dbReference>
<dbReference type="Pfam" id="PF00053">
    <property type="entry name" value="EGF_laminin"/>
    <property type="match status" value="1"/>
</dbReference>
<reference evidence="10" key="1">
    <citation type="submission" date="2025-08" db="UniProtKB">
        <authorList>
            <consortium name="RefSeq"/>
        </authorList>
    </citation>
    <scope>IDENTIFICATION</scope>
</reference>
<evidence type="ECO:0000313" key="10">
    <source>
        <dbReference type="RefSeq" id="XP_013768751.1"/>
    </source>
</evidence>
<evidence type="ECO:0000256" key="5">
    <source>
        <dbReference type="PROSITE-ProRule" id="PRU00076"/>
    </source>
</evidence>
<organism evidence="9 10">
    <name type="scientific">Pundamilia nyererei</name>
    <dbReference type="NCBI Taxonomy" id="303518"/>
    <lineage>
        <taxon>Eukaryota</taxon>
        <taxon>Metazoa</taxon>
        <taxon>Chordata</taxon>
        <taxon>Craniata</taxon>
        <taxon>Vertebrata</taxon>
        <taxon>Euteleostomi</taxon>
        <taxon>Actinopterygii</taxon>
        <taxon>Neopterygii</taxon>
        <taxon>Teleostei</taxon>
        <taxon>Neoteleostei</taxon>
        <taxon>Acanthomorphata</taxon>
        <taxon>Ovalentaria</taxon>
        <taxon>Cichlomorphae</taxon>
        <taxon>Cichliformes</taxon>
        <taxon>Cichlidae</taxon>
        <taxon>African cichlids</taxon>
        <taxon>Pseudocrenilabrinae</taxon>
        <taxon>Haplochromini</taxon>
        <taxon>Pundamilia</taxon>
    </lineage>
</organism>
<keyword evidence="4 5" id="KW-1015">Disulfide bond</keyword>
<dbReference type="PROSITE" id="PS50026">
    <property type="entry name" value="EGF_3"/>
    <property type="match status" value="1"/>
</dbReference>
<dbReference type="PANTHER" id="PTHR24043:SF9">
    <property type="entry name" value="MULTIPLE EGF LIKE DOMAINS 11"/>
    <property type="match status" value="1"/>
</dbReference>
<dbReference type="RefSeq" id="XP_013768751.1">
    <property type="nucleotide sequence ID" value="XM_013913297.1"/>
</dbReference>
<feature type="region of interest" description="Disordered" evidence="6">
    <location>
        <begin position="978"/>
        <end position="1021"/>
    </location>
</feature>
<protein>
    <submittedName>
        <fullName evidence="10">Multiple epidermal growth factor-like domains protein 10</fullName>
    </submittedName>
</protein>
<keyword evidence="7" id="KW-0472">Membrane</keyword>
<dbReference type="GeneID" id="102211329"/>
<evidence type="ECO:0000256" key="7">
    <source>
        <dbReference type="SAM" id="Phobius"/>
    </source>
</evidence>
<sequence length="1021" mass="108928">MAPCVSITVPVRTVEHVTMSLGSVPVLLAGWVQCVPSHVHLDLLALIAPRSARVVTEGYVTISAVSASAQLATLEKDARMNAQLALMGHSVLTSVTARTEPNATTSTAPAFVTKASRGLAVRIVSVPLACMDSSVTNTAPAYTQTHSAVTLCQESAPVLRDGLGFTVTRPAHQVTTVRAAESCVFVLMEPTVMASLELVSVHQDTYSTFCRKTGCLLKDCIPTRFIISELCLSRCQDECPVGTYGPQCAHKCDCQNRAKCYHINGACLCNEGFKGPSCQDRFCPTGLYGLICDKYCPCIHTNTLSCHPLSGECTCAAGWTGLYCDETCPPGYYGEGCRELCVCANGAYCDGITGACICAPGYIGDDCSISCLAGLYGINCSSSCSCQNEISCSHTDGSCICREGWQGVDCSIPCSSGTWGLSCNQTCQCANGAACNPVSGTCACSPGWMDEYCDVPCPDGSYGLDCREKCDCVNSDGCDPVTGVCRCLAGWTACSPGFYGHRCSLMCPQCVHSDGACHHITGHCKCLAGFFGSLCNEVCPSGKFGKACAETCLCTNNGTCNPIDGSCQCYPGWTSEDCSKPCPWGSWGLDCIHTCTCHNGAQCSATDGECICSPGWTGLYCTQRCPAGFYGSHCAEVCRCQNGADCDHITGQCSCRTGFIGHSCELKCPAGTFGYGCQQLCECMNNATCDYVTGTCYCSIGFKGIRCDQAALMMEELNPYTKMSPALASQRQSTGAVLGIVFLLLMIMAMLALVVWFRYRQREKGHRVPSVTYTPALNISSTDYSLSAGLQCTGLLSSSESSPSSSSLGGCFSNPSYRTLGSCTYATHYAKPDKRSFAKMKTKKQHRNSAPEWGAYCNLSELGVYCINQRYSYHMEPRYRDYVKSSLSSTCSLNSENPYATITDNPSLCKHSESSYVEMKSPAHHEHTAHCCSAAIISATTTTTVPAKNVYNMEPTISIVPASGAAVVPSYPQNPYDLPRNSHIPSHYDLLPMRPSPSHSHSLTLNSCSPPLPGSPTSSLL</sequence>
<evidence type="ECO:0000256" key="6">
    <source>
        <dbReference type="SAM" id="MobiDB-lite"/>
    </source>
</evidence>
<evidence type="ECO:0000259" key="8">
    <source>
        <dbReference type="PROSITE" id="PS50026"/>
    </source>
</evidence>
<dbReference type="Gene3D" id="2.10.25.10">
    <property type="entry name" value="Laminin"/>
    <property type="match status" value="1"/>
</dbReference>
<keyword evidence="3" id="KW-0677">Repeat</keyword>
<keyword evidence="7" id="KW-1133">Transmembrane helix</keyword>
<dbReference type="SMART" id="SM00181">
    <property type="entry name" value="EGF"/>
    <property type="match status" value="10"/>
</dbReference>
<dbReference type="PANTHER" id="PTHR24043">
    <property type="entry name" value="SCAVENGER RECEPTOR CLASS F"/>
    <property type="match status" value="1"/>
</dbReference>
<dbReference type="GO" id="GO:0005044">
    <property type="term" value="F:scavenger receptor activity"/>
    <property type="evidence" value="ECO:0007669"/>
    <property type="project" value="InterPro"/>
</dbReference>
<evidence type="ECO:0000256" key="2">
    <source>
        <dbReference type="ARBA" id="ARBA00022729"/>
    </source>
</evidence>
<evidence type="ECO:0000256" key="4">
    <source>
        <dbReference type="ARBA" id="ARBA00023157"/>
    </source>
</evidence>
<dbReference type="Pfam" id="PF12661">
    <property type="entry name" value="hEGF"/>
    <property type="match status" value="2"/>
</dbReference>
<feature type="compositionally biased region" description="Polar residues" evidence="6">
    <location>
        <begin position="997"/>
        <end position="1008"/>
    </location>
</feature>
<dbReference type="InterPro" id="IPR013032">
    <property type="entry name" value="EGF-like_CS"/>
</dbReference>
<dbReference type="Gene3D" id="2.170.300.10">
    <property type="entry name" value="Tie2 ligand-binding domain superfamily"/>
    <property type="match status" value="3"/>
</dbReference>
<gene>
    <name evidence="10" type="primary">LOC102211329</name>
</gene>
<feature type="disulfide bond" evidence="5">
    <location>
        <begin position="612"/>
        <end position="621"/>
    </location>
</feature>
<dbReference type="PROSITE" id="PS01186">
    <property type="entry name" value="EGF_2"/>
    <property type="match status" value="2"/>
</dbReference>
<dbReference type="AlphaFoldDB" id="A0A9Y6M1E4"/>
<keyword evidence="2" id="KW-0732">Signal</keyword>
<evidence type="ECO:0000256" key="3">
    <source>
        <dbReference type="ARBA" id="ARBA00022737"/>
    </source>
</evidence>
<dbReference type="GO" id="GO:0007157">
    <property type="term" value="P:heterophilic cell-cell adhesion via plasma membrane cell adhesion molecules"/>
    <property type="evidence" value="ECO:0007669"/>
    <property type="project" value="TreeGrafter"/>
</dbReference>
<comment type="caution">
    <text evidence="5">Lacks conserved residue(s) required for the propagation of feature annotation.</text>
</comment>